<feature type="compositionally biased region" description="Polar residues" evidence="1">
    <location>
        <begin position="508"/>
        <end position="518"/>
    </location>
</feature>
<feature type="compositionally biased region" description="Polar residues" evidence="1">
    <location>
        <begin position="351"/>
        <end position="363"/>
    </location>
</feature>
<gene>
    <name evidence="4" type="ORF">PISMIDRAFT_26428</name>
</gene>
<protein>
    <recommendedName>
        <fullName evidence="3">Membrane anchor Opy2 N-terminal domain-containing protein</fullName>
    </recommendedName>
</protein>
<dbReference type="HOGENOM" id="CLU_407767_0_0_1"/>
<evidence type="ECO:0000259" key="3">
    <source>
        <dbReference type="Pfam" id="PF09463"/>
    </source>
</evidence>
<feature type="transmembrane region" description="Helical" evidence="2">
    <location>
        <begin position="63"/>
        <end position="85"/>
    </location>
</feature>
<feature type="region of interest" description="Disordered" evidence="1">
    <location>
        <begin position="414"/>
        <end position="603"/>
    </location>
</feature>
<feature type="domain" description="Membrane anchor Opy2 N-terminal" evidence="3">
    <location>
        <begin position="10"/>
        <end position="43"/>
    </location>
</feature>
<dbReference type="EMBL" id="KN833686">
    <property type="protein sequence ID" value="KIK30662.1"/>
    <property type="molecule type" value="Genomic_DNA"/>
</dbReference>
<keyword evidence="2" id="KW-1133">Transmembrane helix</keyword>
<dbReference type="Proteomes" id="UP000054018">
    <property type="component" value="Unassembled WGS sequence"/>
</dbReference>
<dbReference type="STRING" id="765257.A0A0D0A8A6"/>
<evidence type="ECO:0000256" key="1">
    <source>
        <dbReference type="SAM" id="MobiDB-lite"/>
    </source>
</evidence>
<organism evidence="4 5">
    <name type="scientific">Pisolithus microcarpus 441</name>
    <dbReference type="NCBI Taxonomy" id="765257"/>
    <lineage>
        <taxon>Eukaryota</taxon>
        <taxon>Fungi</taxon>
        <taxon>Dikarya</taxon>
        <taxon>Basidiomycota</taxon>
        <taxon>Agaricomycotina</taxon>
        <taxon>Agaricomycetes</taxon>
        <taxon>Agaricomycetidae</taxon>
        <taxon>Boletales</taxon>
        <taxon>Sclerodermatineae</taxon>
        <taxon>Pisolithaceae</taxon>
        <taxon>Pisolithus</taxon>
    </lineage>
</organism>
<evidence type="ECO:0000313" key="5">
    <source>
        <dbReference type="Proteomes" id="UP000054018"/>
    </source>
</evidence>
<feature type="region of interest" description="Disordered" evidence="1">
    <location>
        <begin position="192"/>
        <end position="255"/>
    </location>
</feature>
<feature type="region of interest" description="Disordered" evidence="1">
    <location>
        <begin position="291"/>
        <end position="401"/>
    </location>
</feature>
<dbReference type="AlphaFoldDB" id="A0A0D0A8A6"/>
<feature type="compositionally biased region" description="Low complexity" evidence="1">
    <location>
        <begin position="467"/>
        <end position="479"/>
    </location>
</feature>
<feature type="region of interest" description="Disordered" evidence="1">
    <location>
        <begin position="93"/>
        <end position="168"/>
    </location>
</feature>
<evidence type="ECO:0000313" key="4">
    <source>
        <dbReference type="EMBL" id="KIK30662.1"/>
    </source>
</evidence>
<feature type="compositionally biased region" description="Low complexity" evidence="1">
    <location>
        <begin position="443"/>
        <end position="458"/>
    </location>
</feature>
<accession>A0A0D0A8A6</accession>
<feature type="compositionally biased region" description="Basic and acidic residues" evidence="1">
    <location>
        <begin position="337"/>
        <end position="349"/>
    </location>
</feature>
<reference evidence="4 5" key="1">
    <citation type="submission" date="2014-04" db="EMBL/GenBank/DDBJ databases">
        <authorList>
            <consortium name="DOE Joint Genome Institute"/>
            <person name="Kuo A."/>
            <person name="Kohler A."/>
            <person name="Costa M.D."/>
            <person name="Nagy L.G."/>
            <person name="Floudas D."/>
            <person name="Copeland A."/>
            <person name="Barry K.W."/>
            <person name="Cichocki N."/>
            <person name="Veneault-Fourrey C."/>
            <person name="LaButti K."/>
            <person name="Lindquist E.A."/>
            <person name="Lipzen A."/>
            <person name="Lundell T."/>
            <person name="Morin E."/>
            <person name="Murat C."/>
            <person name="Sun H."/>
            <person name="Tunlid A."/>
            <person name="Henrissat B."/>
            <person name="Grigoriev I.V."/>
            <person name="Hibbett D.S."/>
            <person name="Martin F."/>
            <person name="Nordberg H.P."/>
            <person name="Cantor M.N."/>
            <person name="Hua S.X."/>
        </authorList>
    </citation>
    <scope>NUCLEOTIDE SEQUENCE [LARGE SCALE GENOMIC DNA]</scope>
    <source>
        <strain evidence="4 5">441</strain>
    </source>
</reference>
<feature type="compositionally biased region" description="Polar residues" evidence="1">
    <location>
        <begin position="291"/>
        <end position="313"/>
    </location>
</feature>
<dbReference type="PROSITE" id="PS51257">
    <property type="entry name" value="PROKAR_LIPOPROTEIN"/>
    <property type="match status" value="1"/>
</dbReference>
<name>A0A0D0A8A6_9AGAM</name>
<keyword evidence="5" id="KW-1185">Reference proteome</keyword>
<feature type="compositionally biased region" description="Polar residues" evidence="1">
    <location>
        <begin position="239"/>
        <end position="255"/>
    </location>
</feature>
<dbReference type="Pfam" id="PF09463">
    <property type="entry name" value="Opy2"/>
    <property type="match status" value="1"/>
</dbReference>
<feature type="compositionally biased region" description="Polar residues" evidence="1">
    <location>
        <begin position="386"/>
        <end position="401"/>
    </location>
</feature>
<dbReference type="OrthoDB" id="2402916at2759"/>
<feature type="region of interest" description="Disordered" evidence="1">
    <location>
        <begin position="615"/>
        <end position="634"/>
    </location>
</feature>
<dbReference type="InterPro" id="IPR018571">
    <property type="entry name" value="Membrane_anchor_Opy2_N"/>
</dbReference>
<keyword evidence="2" id="KW-0812">Transmembrane</keyword>
<sequence length="634" mass="66426">MRVGLLPRQCVSCPEQPPACTCSAQQSCILISQSCNACPTFTCQASASASPSGSSDSGISPSVLAGSIAAVLLVLVGALLVFFLYRRRQRARRAGDAAAPSKPDVPAPAAAVLNRPDPIEKSPSNPEAERPQSPIASVIDVSPQSVHASGTFEHPPTPGKQPSANPFDDVQSIQTVTTHTNGTNVIPIALASSDSTSGVPRSESGISSQSSPVRPARPSELSLDGSQSLESLREPSPRYAQSQRSGSSHMSCMSGASYSSEFLNEAPMIVTQGQGAVRQVLGKVKAEVIQTSAASTPTSMDSLKPPSTVSRPSFRSPLAATSFGPADVVEETEEENEANRSDPFDDHNRSVSRGPSEISNKSRPASGISLEVPNLPWTRKDRSSRPDSLSTQAGSIIDISSATRVNVGLADKLDQKSPYRTTMGKLVSPGSVPTAGQSSSLEQQQQMALAHAQAQARAHGLEKARRVSGTSVVSTTSTRADSILESFPFVPPSPIASRPVRSPPRSPLYQQASSPTIQSNVPTPPPVPSSSLTASQQPGTLEAHESSLPPLTPPPSRRMLGMSTASELSTASSGLGNFTFHIDQGVGESNLPSPNLQERQRASLDTLALMSDLSSYPLSYDGDEHGNLPPLPKT</sequence>
<keyword evidence="2" id="KW-0472">Membrane</keyword>
<evidence type="ECO:0000256" key="2">
    <source>
        <dbReference type="SAM" id="Phobius"/>
    </source>
</evidence>
<feature type="compositionally biased region" description="Polar residues" evidence="1">
    <location>
        <begin position="192"/>
        <end position="212"/>
    </location>
</feature>
<reference evidence="5" key="2">
    <citation type="submission" date="2015-01" db="EMBL/GenBank/DDBJ databases">
        <title>Evolutionary Origins and Diversification of the Mycorrhizal Mutualists.</title>
        <authorList>
            <consortium name="DOE Joint Genome Institute"/>
            <consortium name="Mycorrhizal Genomics Consortium"/>
            <person name="Kohler A."/>
            <person name="Kuo A."/>
            <person name="Nagy L.G."/>
            <person name="Floudas D."/>
            <person name="Copeland A."/>
            <person name="Barry K.W."/>
            <person name="Cichocki N."/>
            <person name="Veneault-Fourrey C."/>
            <person name="LaButti K."/>
            <person name="Lindquist E.A."/>
            <person name="Lipzen A."/>
            <person name="Lundell T."/>
            <person name="Morin E."/>
            <person name="Murat C."/>
            <person name="Riley R."/>
            <person name="Ohm R."/>
            <person name="Sun H."/>
            <person name="Tunlid A."/>
            <person name="Henrissat B."/>
            <person name="Grigoriev I.V."/>
            <person name="Hibbett D.S."/>
            <person name="Martin F."/>
        </authorList>
    </citation>
    <scope>NUCLEOTIDE SEQUENCE [LARGE SCALE GENOMIC DNA]</scope>
    <source>
        <strain evidence="5">441</strain>
    </source>
</reference>
<proteinExistence type="predicted"/>
<feature type="compositionally biased region" description="Polar residues" evidence="1">
    <location>
        <begin position="563"/>
        <end position="576"/>
    </location>
</feature>